<dbReference type="GO" id="GO:0005786">
    <property type="term" value="C:signal recognition particle, endoplasmic reticulum targeting"/>
    <property type="evidence" value="ECO:0007669"/>
    <property type="project" value="TreeGrafter"/>
</dbReference>
<comment type="caution">
    <text evidence="3">The sequence shown here is derived from an EMBL/GenBank/DDBJ whole genome shotgun (WGS) entry which is preliminary data.</text>
</comment>
<protein>
    <submittedName>
        <fullName evidence="3">Signal recognition particle core component</fullName>
    </submittedName>
</protein>
<dbReference type="PANTHER" id="PTHR14094:SF9">
    <property type="entry name" value="SIGNAL RECOGNITION PARTICLE SUBUNIT SRP72"/>
    <property type="match status" value="1"/>
</dbReference>
<reference evidence="3" key="1">
    <citation type="submission" date="2020-05" db="EMBL/GenBank/DDBJ databases">
        <title>Phylogenomic resolution of chytrid fungi.</title>
        <authorList>
            <person name="Stajich J.E."/>
            <person name="Amses K."/>
            <person name="Simmons R."/>
            <person name="Seto K."/>
            <person name="Myers J."/>
            <person name="Bonds A."/>
            <person name="Quandt C.A."/>
            <person name="Barry K."/>
            <person name="Liu P."/>
            <person name="Grigoriev I."/>
            <person name="Longcore J.E."/>
            <person name="James T.Y."/>
        </authorList>
    </citation>
    <scope>NUCLEOTIDE SEQUENCE</scope>
    <source>
        <strain evidence="3">JEL0318</strain>
    </source>
</reference>
<evidence type="ECO:0000256" key="2">
    <source>
        <dbReference type="SAM" id="MobiDB-lite"/>
    </source>
</evidence>
<dbReference type="GO" id="GO:0043022">
    <property type="term" value="F:ribosome binding"/>
    <property type="evidence" value="ECO:0007669"/>
    <property type="project" value="TreeGrafter"/>
</dbReference>
<organism evidence="3 4">
    <name type="scientific">Rhizophlyctis rosea</name>
    <dbReference type="NCBI Taxonomy" id="64517"/>
    <lineage>
        <taxon>Eukaryota</taxon>
        <taxon>Fungi</taxon>
        <taxon>Fungi incertae sedis</taxon>
        <taxon>Chytridiomycota</taxon>
        <taxon>Chytridiomycota incertae sedis</taxon>
        <taxon>Chytridiomycetes</taxon>
        <taxon>Rhizophlyctidales</taxon>
        <taxon>Rhizophlyctidaceae</taxon>
        <taxon>Rhizophlyctis</taxon>
    </lineage>
</organism>
<proteinExistence type="predicted"/>
<dbReference type="InterPro" id="IPR026270">
    <property type="entry name" value="SRP72"/>
</dbReference>
<dbReference type="PANTHER" id="PTHR14094">
    <property type="entry name" value="SIGNAL RECOGNITION PARTICLE 72"/>
    <property type="match status" value="1"/>
</dbReference>
<dbReference type="EMBL" id="JADGJD010001807">
    <property type="protein sequence ID" value="KAJ3037667.1"/>
    <property type="molecule type" value="Genomic_DNA"/>
</dbReference>
<dbReference type="Pfam" id="PF17004">
    <property type="entry name" value="SRP_TPR_like"/>
    <property type="match status" value="1"/>
</dbReference>
<feature type="region of interest" description="Disordered" evidence="2">
    <location>
        <begin position="539"/>
        <end position="573"/>
    </location>
</feature>
<dbReference type="InterPro" id="IPR011990">
    <property type="entry name" value="TPR-like_helical_dom_sf"/>
</dbReference>
<dbReference type="Proteomes" id="UP001212841">
    <property type="component" value="Unassembled WGS sequence"/>
</dbReference>
<feature type="non-terminal residue" evidence="3">
    <location>
        <position position="1"/>
    </location>
</feature>
<name>A0AAD5S2I9_9FUNG</name>
<keyword evidence="4" id="KW-1185">Reference proteome</keyword>
<accession>A0AAD5S2I9</accession>
<dbReference type="GO" id="GO:0006614">
    <property type="term" value="P:SRP-dependent cotranslational protein targeting to membrane"/>
    <property type="evidence" value="ECO:0007669"/>
    <property type="project" value="InterPro"/>
</dbReference>
<feature type="coiled-coil region" evidence="1">
    <location>
        <begin position="192"/>
        <end position="219"/>
    </location>
</feature>
<gene>
    <name evidence="3" type="primary">SRP72</name>
    <name evidence="3" type="ORF">HK097_003434</name>
</gene>
<evidence type="ECO:0000256" key="1">
    <source>
        <dbReference type="SAM" id="Coils"/>
    </source>
</evidence>
<dbReference type="SUPFAM" id="SSF48452">
    <property type="entry name" value="TPR-like"/>
    <property type="match status" value="2"/>
</dbReference>
<dbReference type="InterPro" id="IPR031545">
    <property type="entry name" value="SRP72_TPR-like"/>
</dbReference>
<keyword evidence="1" id="KW-0175">Coiled coil</keyword>
<evidence type="ECO:0000313" key="4">
    <source>
        <dbReference type="Proteomes" id="UP001212841"/>
    </source>
</evidence>
<dbReference type="PIRSF" id="PIRSF038922">
    <property type="entry name" value="SRP72"/>
    <property type="match status" value="1"/>
</dbReference>
<dbReference type="Gene3D" id="1.25.40.10">
    <property type="entry name" value="Tetratricopeptide repeat domain"/>
    <property type="match status" value="2"/>
</dbReference>
<sequence length="573" mass="63172">MASRNTPGTQQIFAELRRAVTEDDSELVVRATEKILKITPSDPDALHTQIVSLIRLTRYDDALRVLSAASPSNDEFVYERAYCLYRTNKLDESLRVIREGREAETETAVKKRFSQLEAQVGEQLYRKEDFAECLDLYQELLADADEDEKAELTANLNAVKAAAVANGVYLGYEMDVDEEVQTYENVYNKACISVARGNLAEAEQLLEAARKICREALEEDDDYQPEDIEQELAIIAVQLAYVYQLQNKRPEAGEIYTNVLKSKAGDAAVAAVASNNLMAINKDHDLLDSAKRHKAATGAGVDQKLNSTQKKVIAMNGAVLALYMNKIAQAREAAKKLAEEYPDDDRPHLITAAATLKEKKNVVKAYEELQQYAAAHPTSLSVRLALAQHRISINNHSAALALLQEYFENATEEARYQPGLVSLLVWLYGQVGEVGKAVGVLEGATEFWKGKVGTGDASNDIPILKQIAAYKLKSHRPQESAKDYEKLVRANPQDVTSVAGLIISYAEYDPDKAEQYSSYLPNDASLPSVDIPTLESGVGIGKGKKRALEKKDGEGGAATVAGDKEKKKKKRKI</sequence>
<dbReference type="AlphaFoldDB" id="A0AAD5S2I9"/>
<evidence type="ECO:0000313" key="3">
    <source>
        <dbReference type="EMBL" id="KAJ3037667.1"/>
    </source>
</evidence>
<dbReference type="GO" id="GO:0008312">
    <property type="term" value="F:7S RNA binding"/>
    <property type="evidence" value="ECO:0007669"/>
    <property type="project" value="TreeGrafter"/>
</dbReference>